<keyword evidence="1" id="KW-0489">Methyltransferase</keyword>
<keyword evidence="2" id="KW-1185">Reference proteome</keyword>
<evidence type="ECO:0000313" key="1">
    <source>
        <dbReference type="EMBL" id="MCW9712612.1"/>
    </source>
</evidence>
<dbReference type="CDD" id="cd02440">
    <property type="entry name" value="AdoMet_MTases"/>
    <property type="match status" value="1"/>
</dbReference>
<dbReference type="EMBL" id="JAJNDC010000001">
    <property type="protein sequence ID" value="MCW9712612.1"/>
    <property type="molecule type" value="Genomic_DNA"/>
</dbReference>
<name>A0ABT3PXL8_9BACT</name>
<gene>
    <name evidence="1" type="ORF">LQ318_06825</name>
</gene>
<evidence type="ECO:0000313" key="2">
    <source>
        <dbReference type="Proteomes" id="UP001207337"/>
    </source>
</evidence>
<dbReference type="GO" id="GO:0032259">
    <property type="term" value="P:methylation"/>
    <property type="evidence" value="ECO:0007669"/>
    <property type="project" value="UniProtKB-KW"/>
</dbReference>
<comment type="caution">
    <text evidence="1">The sequence shown here is derived from an EMBL/GenBank/DDBJ whole genome shotgun (WGS) entry which is preliminary data.</text>
</comment>
<dbReference type="InterPro" id="IPR029063">
    <property type="entry name" value="SAM-dependent_MTases_sf"/>
</dbReference>
<dbReference type="Gene3D" id="3.40.50.150">
    <property type="entry name" value="Vaccinia Virus protein VP39"/>
    <property type="match status" value="1"/>
</dbReference>
<protein>
    <submittedName>
        <fullName evidence="1">Class I SAM-dependent methyltransferase</fullName>
    </submittedName>
</protein>
<organism evidence="1 2">
    <name type="scientific">Fodinibius salicampi</name>
    <dbReference type="NCBI Taxonomy" id="1920655"/>
    <lineage>
        <taxon>Bacteria</taxon>
        <taxon>Pseudomonadati</taxon>
        <taxon>Balneolota</taxon>
        <taxon>Balneolia</taxon>
        <taxon>Balneolales</taxon>
        <taxon>Balneolaceae</taxon>
        <taxon>Fodinibius</taxon>
    </lineage>
</organism>
<dbReference type="GO" id="GO:0008168">
    <property type="term" value="F:methyltransferase activity"/>
    <property type="evidence" value="ECO:0007669"/>
    <property type="project" value="UniProtKB-KW"/>
</dbReference>
<reference evidence="1 2" key="1">
    <citation type="submission" date="2021-11" db="EMBL/GenBank/DDBJ databases">
        <title>Aliifidinibius sp. nov., a new bacterium isolated from saline soil.</title>
        <authorList>
            <person name="Galisteo C."/>
            <person name="De La Haba R."/>
            <person name="Sanchez-Porro C."/>
            <person name="Ventosa A."/>
        </authorList>
    </citation>
    <scope>NUCLEOTIDE SEQUENCE [LARGE SCALE GENOMIC DNA]</scope>
    <source>
        <strain evidence="1 2">KACC 190600</strain>
    </source>
</reference>
<dbReference type="SUPFAM" id="SSF53335">
    <property type="entry name" value="S-adenosyl-L-methionine-dependent methyltransferases"/>
    <property type="match status" value="1"/>
</dbReference>
<keyword evidence="1" id="KW-0808">Transferase</keyword>
<accession>A0ABT3PXL8</accession>
<dbReference type="Pfam" id="PF13489">
    <property type="entry name" value="Methyltransf_23"/>
    <property type="match status" value="1"/>
</dbReference>
<dbReference type="RefSeq" id="WP_265788704.1">
    <property type="nucleotide sequence ID" value="NZ_BAABRS010000001.1"/>
</dbReference>
<proteinExistence type="predicted"/>
<dbReference type="PANTHER" id="PTHR43861">
    <property type="entry name" value="TRANS-ACONITATE 2-METHYLTRANSFERASE-RELATED"/>
    <property type="match status" value="1"/>
</dbReference>
<sequence length="321" mass="37381">MECKICGNTENNITYETREMMMGLREVFTYFQCDDCKCLQIAEIPDNLSKYYSGEYYSFQDAKKENFITKFVKRKRDQYAVFDRSLIGKFIYSKYPKPDLQALSHIPLKKDTAILDVGCGTGELLRSLVQLGFENLTGIDPYNKEAVIEIGDDARIFKKSIFEIEGQWDLIMMHHVFEHVSDPLEVLQKASQLLSEGGHCLIRIPVTESVAWEKFRENWVQLDPPRHIFVHSPKSIRYLVRETDFKLKEVSYDSTAFQFWGSIQYENDIPLRHESSYAVNPEKSMFTAGDIRSFTQKARELNKEQKGDQAVFILQKESRVL</sequence>
<dbReference type="Proteomes" id="UP001207337">
    <property type="component" value="Unassembled WGS sequence"/>
</dbReference>